<dbReference type="Proteomes" id="UP001152795">
    <property type="component" value="Unassembled WGS sequence"/>
</dbReference>
<dbReference type="InterPro" id="IPR001394">
    <property type="entry name" value="Peptidase_C19_UCH"/>
</dbReference>
<dbReference type="PANTHER" id="PTHR24006:SF915">
    <property type="entry name" value="UBIQUITIN CARBOXYL-TERMINAL HYDROLASE-RELATED"/>
    <property type="match status" value="1"/>
</dbReference>
<dbReference type="AlphaFoldDB" id="A0A7D9DVY2"/>
<dbReference type="SUPFAM" id="SSF54001">
    <property type="entry name" value="Cysteine proteinases"/>
    <property type="match status" value="1"/>
</dbReference>
<dbReference type="PANTHER" id="PTHR24006">
    <property type="entry name" value="UBIQUITIN CARBOXYL-TERMINAL HYDROLASE"/>
    <property type="match status" value="1"/>
</dbReference>
<dbReference type="GO" id="GO:0000082">
    <property type="term" value="P:G1/S transition of mitotic cell cycle"/>
    <property type="evidence" value="ECO:0007669"/>
    <property type="project" value="TreeGrafter"/>
</dbReference>
<dbReference type="OrthoDB" id="289038at2759"/>
<evidence type="ECO:0000313" key="2">
    <source>
        <dbReference type="Proteomes" id="UP001152795"/>
    </source>
</evidence>
<dbReference type="PROSITE" id="PS50235">
    <property type="entry name" value="USP_3"/>
    <property type="match status" value="1"/>
</dbReference>
<dbReference type="GO" id="GO:0005634">
    <property type="term" value="C:nucleus"/>
    <property type="evidence" value="ECO:0007669"/>
    <property type="project" value="TreeGrafter"/>
</dbReference>
<organism evidence="1 2">
    <name type="scientific">Paramuricea clavata</name>
    <name type="common">Red gorgonian</name>
    <name type="synonym">Violescent sea-whip</name>
    <dbReference type="NCBI Taxonomy" id="317549"/>
    <lineage>
        <taxon>Eukaryota</taxon>
        <taxon>Metazoa</taxon>
        <taxon>Cnidaria</taxon>
        <taxon>Anthozoa</taxon>
        <taxon>Octocorallia</taxon>
        <taxon>Malacalcyonacea</taxon>
        <taxon>Plexauridae</taxon>
        <taxon>Paramuricea</taxon>
    </lineage>
</organism>
<dbReference type="EMBL" id="CACRXK020002646">
    <property type="protein sequence ID" value="CAB3995353.1"/>
    <property type="molecule type" value="Genomic_DNA"/>
</dbReference>
<dbReference type="CDD" id="cd02257">
    <property type="entry name" value="Peptidase_C19"/>
    <property type="match status" value="1"/>
</dbReference>
<dbReference type="Gene3D" id="3.90.70.10">
    <property type="entry name" value="Cysteine proteinases"/>
    <property type="match status" value="1"/>
</dbReference>
<protein>
    <submittedName>
        <fullName evidence="1">Ubiquitin carboxyl-terminal hydrolase 37 isoform X1</fullName>
    </submittedName>
</protein>
<name>A0A7D9DVY2_PARCT</name>
<dbReference type="Pfam" id="PF00443">
    <property type="entry name" value="UCH"/>
    <property type="match status" value="1"/>
</dbReference>
<dbReference type="GO" id="GO:0005829">
    <property type="term" value="C:cytosol"/>
    <property type="evidence" value="ECO:0007669"/>
    <property type="project" value="TreeGrafter"/>
</dbReference>
<accession>A0A7D9DVY2</accession>
<comment type="caution">
    <text evidence="1">The sequence shown here is derived from an EMBL/GenBank/DDBJ whole genome shotgun (WGS) entry which is preliminary data.</text>
</comment>
<keyword evidence="1" id="KW-0378">Hydrolase</keyword>
<proteinExistence type="predicted"/>
<dbReference type="GO" id="GO:0016579">
    <property type="term" value="P:protein deubiquitination"/>
    <property type="evidence" value="ECO:0007669"/>
    <property type="project" value="InterPro"/>
</dbReference>
<reference evidence="1" key="1">
    <citation type="submission" date="2020-04" db="EMBL/GenBank/DDBJ databases">
        <authorList>
            <person name="Alioto T."/>
            <person name="Alioto T."/>
            <person name="Gomez Garrido J."/>
        </authorList>
    </citation>
    <scope>NUCLEOTIDE SEQUENCE</scope>
    <source>
        <strain evidence="1">A484AB</strain>
    </source>
</reference>
<dbReference type="GO" id="GO:0004843">
    <property type="term" value="F:cysteine-type deubiquitinase activity"/>
    <property type="evidence" value="ECO:0007669"/>
    <property type="project" value="InterPro"/>
</dbReference>
<keyword evidence="2" id="KW-1185">Reference proteome</keyword>
<dbReference type="InterPro" id="IPR050164">
    <property type="entry name" value="Peptidase_C19"/>
</dbReference>
<gene>
    <name evidence="1" type="ORF">PACLA_8A021460</name>
</gene>
<sequence>MYNLFRWKNDDGSSTRKKNALKRLKNSLNGSEMTKRFSGYLQNDAHEFMNICLDQMKEEVQEALGEKSEDIAAKVCPVVRNFEGSLRKYIKCKGCKDVVTKDELFNHLSLNIPHNQSRSPTKVQLTRLLGRFFQAEELERSCEKCKCATAVQYLKIRTLPRVIILHLLRSEFDQYRGTQEKNSHRIQVDRFLEIGSFCSSDISGPPPFVPKKTSHV</sequence>
<dbReference type="InterPro" id="IPR038765">
    <property type="entry name" value="Papain-like_cys_pep_sf"/>
</dbReference>
<dbReference type="InterPro" id="IPR028889">
    <property type="entry name" value="USP"/>
</dbReference>
<evidence type="ECO:0000313" key="1">
    <source>
        <dbReference type="EMBL" id="CAB3995353.1"/>
    </source>
</evidence>